<dbReference type="AlphaFoldDB" id="A0A150N269"/>
<name>A0A150N269_9BACL</name>
<gene>
    <name evidence="1" type="ORF">B4110_2780</name>
</gene>
<proteinExistence type="predicted"/>
<accession>A0A150N269</accession>
<sequence>MRIFCFVSNIRFLAGIMPSSRQQKTSKAIRFARFVKNL</sequence>
<reference evidence="1 2" key="1">
    <citation type="submission" date="2016-01" db="EMBL/GenBank/DDBJ databases">
        <title>Draft Genome Sequences of Seven Thermophilic Sporeformers Isolated from Foods.</title>
        <authorList>
            <person name="Berendsen E.M."/>
            <person name="Wells-Bennik M.H."/>
            <person name="Krawcyk A.O."/>
            <person name="De Jong A."/>
            <person name="Holsappel S."/>
            <person name="Eijlander R.T."/>
            <person name="Kuipers O.P."/>
        </authorList>
    </citation>
    <scope>NUCLEOTIDE SEQUENCE [LARGE SCALE GENOMIC DNA]</scope>
    <source>
        <strain evidence="1 2">B4110</strain>
    </source>
</reference>
<protein>
    <submittedName>
        <fullName evidence="1">Uncharacterized protein</fullName>
    </submittedName>
</protein>
<dbReference type="EMBL" id="LQYW01000045">
    <property type="protein sequence ID" value="KYD30827.1"/>
    <property type="molecule type" value="Genomic_DNA"/>
</dbReference>
<comment type="caution">
    <text evidence="1">The sequence shown here is derived from an EMBL/GenBank/DDBJ whole genome shotgun (WGS) entry which is preliminary data.</text>
</comment>
<evidence type="ECO:0000313" key="2">
    <source>
        <dbReference type="Proteomes" id="UP000075324"/>
    </source>
</evidence>
<organism evidence="1 2">
    <name type="scientific">Parageobacillus toebii</name>
    <dbReference type="NCBI Taxonomy" id="153151"/>
    <lineage>
        <taxon>Bacteria</taxon>
        <taxon>Bacillati</taxon>
        <taxon>Bacillota</taxon>
        <taxon>Bacilli</taxon>
        <taxon>Bacillales</taxon>
        <taxon>Anoxybacillaceae</taxon>
        <taxon>Parageobacillus</taxon>
    </lineage>
</organism>
<evidence type="ECO:0000313" key="1">
    <source>
        <dbReference type="EMBL" id="KYD30827.1"/>
    </source>
</evidence>
<dbReference type="Proteomes" id="UP000075324">
    <property type="component" value="Unassembled WGS sequence"/>
</dbReference>